<keyword evidence="3" id="KW-1185">Reference proteome</keyword>
<dbReference type="EMBL" id="ONZQ02000009">
    <property type="protein sequence ID" value="SPO04161.1"/>
    <property type="molecule type" value="Genomic_DNA"/>
</dbReference>
<dbReference type="InterPro" id="IPR051532">
    <property type="entry name" value="Ester_Hydrolysis_Enzymes"/>
</dbReference>
<name>A0AAE8N0E9_9PEZI</name>
<evidence type="ECO:0008006" key="4">
    <source>
        <dbReference type="Google" id="ProtNLM"/>
    </source>
</evidence>
<dbReference type="AlphaFoldDB" id="A0AAE8N0E9"/>
<comment type="caution">
    <text evidence="2">The sequence shown here is derived from an EMBL/GenBank/DDBJ whole genome shotgun (WGS) entry which is preliminary data.</text>
</comment>
<dbReference type="Gene3D" id="3.40.50.1110">
    <property type="entry name" value="SGNH hydrolase"/>
    <property type="match status" value="2"/>
</dbReference>
<dbReference type="PANTHER" id="PTHR30383">
    <property type="entry name" value="THIOESTERASE 1/PROTEASE 1/LYSOPHOSPHOLIPASE L1"/>
    <property type="match status" value="1"/>
</dbReference>
<dbReference type="InterPro" id="IPR036514">
    <property type="entry name" value="SGNH_hydro_sf"/>
</dbReference>
<feature type="chain" id="PRO_5041923555" description="SGNH hydrolase-type esterase domain-containing protein" evidence="1">
    <location>
        <begin position="23"/>
        <end position="227"/>
    </location>
</feature>
<dbReference type="PANTHER" id="PTHR30383:SF5">
    <property type="entry name" value="SGNH HYDROLASE-TYPE ESTERASE DOMAIN-CONTAINING PROTEIN"/>
    <property type="match status" value="1"/>
</dbReference>
<dbReference type="Proteomes" id="UP001187682">
    <property type="component" value="Unassembled WGS sequence"/>
</dbReference>
<protein>
    <recommendedName>
        <fullName evidence="4">SGNH hydrolase-type esterase domain-containing protein</fullName>
    </recommendedName>
</protein>
<accession>A0AAE8N0E9</accession>
<dbReference type="CDD" id="cd01833">
    <property type="entry name" value="XynB_like"/>
    <property type="match status" value="1"/>
</dbReference>
<gene>
    <name evidence="2" type="ORF">DNG_06844</name>
</gene>
<dbReference type="SUPFAM" id="SSF52266">
    <property type="entry name" value="SGNH hydrolase"/>
    <property type="match status" value="1"/>
</dbReference>
<feature type="signal peptide" evidence="1">
    <location>
        <begin position="1"/>
        <end position="22"/>
    </location>
</feature>
<evidence type="ECO:0000313" key="3">
    <source>
        <dbReference type="Proteomes" id="UP001187682"/>
    </source>
</evidence>
<sequence>MAFTSTLLAALWLQVSLSAGIALTPPERWRRDLSTPLRIMPLGDSITRGSLSTNLNGYRGYLQTKLDGAPFDFIGTLADGSMTDRSHEGHSGKVLNDIQTPDRLETLVGRLFEHCPDSTVLVAQIIGANDTELQGSIDAYNSEVAARIGSRTTSGEHVALVDMSRILDLATDFADTKHPNDLVYAKMAAAWYEGIQQADLKGWIRDPVEPEVACGVGLNDSDCAEDS</sequence>
<keyword evidence="1" id="KW-0732">Signal</keyword>
<organism evidence="2 3">
    <name type="scientific">Cephalotrichum gorgonifer</name>
    <dbReference type="NCBI Taxonomy" id="2041049"/>
    <lineage>
        <taxon>Eukaryota</taxon>
        <taxon>Fungi</taxon>
        <taxon>Dikarya</taxon>
        <taxon>Ascomycota</taxon>
        <taxon>Pezizomycotina</taxon>
        <taxon>Sordariomycetes</taxon>
        <taxon>Hypocreomycetidae</taxon>
        <taxon>Microascales</taxon>
        <taxon>Microascaceae</taxon>
        <taxon>Cephalotrichum</taxon>
    </lineage>
</organism>
<dbReference type="GO" id="GO:0004622">
    <property type="term" value="F:phosphatidylcholine lysophospholipase activity"/>
    <property type="evidence" value="ECO:0007669"/>
    <property type="project" value="TreeGrafter"/>
</dbReference>
<proteinExistence type="predicted"/>
<evidence type="ECO:0000313" key="2">
    <source>
        <dbReference type="EMBL" id="SPO04161.1"/>
    </source>
</evidence>
<evidence type="ECO:0000256" key="1">
    <source>
        <dbReference type="SAM" id="SignalP"/>
    </source>
</evidence>
<reference evidence="2" key="1">
    <citation type="submission" date="2018-03" db="EMBL/GenBank/DDBJ databases">
        <authorList>
            <person name="Guldener U."/>
        </authorList>
    </citation>
    <scope>NUCLEOTIDE SEQUENCE</scope>
</reference>